<dbReference type="EMBL" id="MU167440">
    <property type="protein sequence ID" value="KAG0140498.1"/>
    <property type="molecule type" value="Genomic_DNA"/>
</dbReference>
<name>A0A9P6T7J1_9BASI</name>
<keyword evidence="3" id="KW-1185">Reference proteome</keyword>
<accession>A0A9P6T7J1</accession>
<protein>
    <submittedName>
        <fullName evidence="2">Uncharacterized protein</fullName>
    </submittedName>
</protein>
<sequence length="77" mass="8424">MFLSLFAEVIDTNAHLDNRRSVESDSGNDHGKLDSQSESSSQTHLHSSSQSHSTSDDSTDDHSVFDTPEPPPDPQNN</sequence>
<feature type="compositionally biased region" description="Pro residues" evidence="1">
    <location>
        <begin position="68"/>
        <end position="77"/>
    </location>
</feature>
<organism evidence="2 3">
    <name type="scientific">Cronartium quercuum f. sp. fusiforme G11</name>
    <dbReference type="NCBI Taxonomy" id="708437"/>
    <lineage>
        <taxon>Eukaryota</taxon>
        <taxon>Fungi</taxon>
        <taxon>Dikarya</taxon>
        <taxon>Basidiomycota</taxon>
        <taxon>Pucciniomycotina</taxon>
        <taxon>Pucciniomycetes</taxon>
        <taxon>Pucciniales</taxon>
        <taxon>Coleosporiaceae</taxon>
        <taxon>Cronartium</taxon>
    </lineage>
</organism>
<proteinExistence type="predicted"/>
<evidence type="ECO:0000313" key="3">
    <source>
        <dbReference type="Proteomes" id="UP000886653"/>
    </source>
</evidence>
<evidence type="ECO:0000313" key="2">
    <source>
        <dbReference type="EMBL" id="KAG0140498.1"/>
    </source>
</evidence>
<gene>
    <name evidence="2" type="ORF">CROQUDRAFT_665119</name>
</gene>
<feature type="compositionally biased region" description="Low complexity" evidence="1">
    <location>
        <begin position="36"/>
        <end position="53"/>
    </location>
</feature>
<feature type="compositionally biased region" description="Basic and acidic residues" evidence="1">
    <location>
        <begin position="14"/>
        <end position="35"/>
    </location>
</feature>
<reference evidence="2" key="1">
    <citation type="submission" date="2013-11" db="EMBL/GenBank/DDBJ databases">
        <title>Genome sequence of the fusiform rust pathogen reveals effectors for host alternation and coevolution with pine.</title>
        <authorList>
            <consortium name="DOE Joint Genome Institute"/>
            <person name="Smith K."/>
            <person name="Pendleton A."/>
            <person name="Kubisiak T."/>
            <person name="Anderson C."/>
            <person name="Salamov A."/>
            <person name="Aerts A."/>
            <person name="Riley R."/>
            <person name="Clum A."/>
            <person name="Lindquist E."/>
            <person name="Ence D."/>
            <person name="Campbell M."/>
            <person name="Kronenberg Z."/>
            <person name="Feau N."/>
            <person name="Dhillon B."/>
            <person name="Hamelin R."/>
            <person name="Burleigh J."/>
            <person name="Smith J."/>
            <person name="Yandell M."/>
            <person name="Nelson C."/>
            <person name="Grigoriev I."/>
            <person name="Davis J."/>
        </authorList>
    </citation>
    <scope>NUCLEOTIDE SEQUENCE</scope>
    <source>
        <strain evidence="2">G11</strain>
    </source>
</reference>
<feature type="region of interest" description="Disordered" evidence="1">
    <location>
        <begin position="12"/>
        <end position="77"/>
    </location>
</feature>
<evidence type="ECO:0000256" key="1">
    <source>
        <dbReference type="SAM" id="MobiDB-lite"/>
    </source>
</evidence>
<dbReference type="AlphaFoldDB" id="A0A9P6T7J1"/>
<comment type="caution">
    <text evidence="2">The sequence shown here is derived from an EMBL/GenBank/DDBJ whole genome shotgun (WGS) entry which is preliminary data.</text>
</comment>
<dbReference type="Proteomes" id="UP000886653">
    <property type="component" value="Unassembled WGS sequence"/>
</dbReference>